<sequence length="212" mass="24125">MKKPRDNQRSRVYAWEKAVTNAFTDRPVFTTLDECAAWLEPIWRAERSRLGRAGVKMPEIERPSRGQRRPLAHHDHRITLPRWARNPWVILHEAAHRLALSGEAHGGRFVGILIGLVARHDDRDAEELMRRADEMGVKYHVRSIGLVPDRGPAWHVENVIRQTGPLNVPGILAELESRSQQVFSLPQIRGAALSLVRAGKARYDDKKLLLVA</sequence>
<gene>
    <name evidence="1" type="ORF">RY831_04490</name>
</gene>
<organism evidence="1 2">
    <name type="scientific">Noviherbaspirillum album</name>
    <dbReference type="NCBI Taxonomy" id="3080276"/>
    <lineage>
        <taxon>Bacteria</taxon>
        <taxon>Pseudomonadati</taxon>
        <taxon>Pseudomonadota</taxon>
        <taxon>Betaproteobacteria</taxon>
        <taxon>Burkholderiales</taxon>
        <taxon>Oxalobacteraceae</taxon>
        <taxon>Noviherbaspirillum</taxon>
    </lineage>
</organism>
<dbReference type="Proteomes" id="UP001352263">
    <property type="component" value="Unassembled WGS sequence"/>
</dbReference>
<protein>
    <submittedName>
        <fullName evidence="1">Uncharacterized protein</fullName>
    </submittedName>
</protein>
<evidence type="ECO:0000313" key="2">
    <source>
        <dbReference type="Proteomes" id="UP001352263"/>
    </source>
</evidence>
<keyword evidence="2" id="KW-1185">Reference proteome</keyword>
<evidence type="ECO:0000313" key="1">
    <source>
        <dbReference type="EMBL" id="MEC4718391.1"/>
    </source>
</evidence>
<reference evidence="1 2" key="1">
    <citation type="submission" date="2023-10" db="EMBL/GenBank/DDBJ databases">
        <title>Noviherbaspirillum sp. CPCC 100848 genome assembly.</title>
        <authorList>
            <person name="Li X.Y."/>
            <person name="Fang X.M."/>
        </authorList>
    </citation>
    <scope>NUCLEOTIDE SEQUENCE [LARGE SCALE GENOMIC DNA]</scope>
    <source>
        <strain evidence="1 2">CPCC 100848</strain>
    </source>
</reference>
<comment type="caution">
    <text evidence="1">The sequence shown here is derived from an EMBL/GenBank/DDBJ whole genome shotgun (WGS) entry which is preliminary data.</text>
</comment>
<accession>A0ABU6J432</accession>
<name>A0ABU6J432_9BURK</name>
<dbReference type="EMBL" id="JAWIIV010000002">
    <property type="protein sequence ID" value="MEC4718391.1"/>
    <property type="molecule type" value="Genomic_DNA"/>
</dbReference>
<proteinExistence type="predicted"/>
<dbReference type="RefSeq" id="WP_326505114.1">
    <property type="nucleotide sequence ID" value="NZ_JAWIIV010000002.1"/>
</dbReference>